<dbReference type="EMBL" id="JAPNKE010000002">
    <property type="protein sequence ID" value="MCY1008202.1"/>
    <property type="molecule type" value="Genomic_DNA"/>
</dbReference>
<evidence type="ECO:0000313" key="5">
    <source>
        <dbReference type="Proteomes" id="UP001150924"/>
    </source>
</evidence>
<feature type="coiled-coil region" evidence="3">
    <location>
        <begin position="86"/>
        <end position="113"/>
    </location>
</feature>
<dbReference type="Gene3D" id="2.40.30.170">
    <property type="match status" value="1"/>
</dbReference>
<accession>A0A9X3IX92</accession>
<dbReference type="InterPro" id="IPR050465">
    <property type="entry name" value="UPF0194_transport"/>
</dbReference>
<proteinExistence type="predicted"/>
<dbReference type="RefSeq" id="WP_267770842.1">
    <property type="nucleotide sequence ID" value="NZ_JAPNKE010000002.1"/>
</dbReference>
<dbReference type="Gene3D" id="1.10.287.470">
    <property type="entry name" value="Helix hairpin bin"/>
    <property type="match status" value="1"/>
</dbReference>
<comment type="caution">
    <text evidence="4">The sequence shown here is derived from an EMBL/GenBank/DDBJ whole genome shotgun (WGS) entry which is preliminary data.</text>
</comment>
<dbReference type="AlphaFoldDB" id="A0A9X3IX92"/>
<evidence type="ECO:0000256" key="1">
    <source>
        <dbReference type="ARBA" id="ARBA00004196"/>
    </source>
</evidence>
<gene>
    <name evidence="4" type="ORF">OV079_22105</name>
</gene>
<sequence>MVVSGLVITTVAIGQLHAEPPTVTRASLWFGTVERGEMLREVQGNGKLVPEHIQWITALSAARVEQIFVRPGTEVAADTVILELRNPELELQALEAERQVAAARAELVNIRATMRGQKLQQEVAVTALQIEQSTAQRKAVANAELGGRGYVSRDDEHAARAQLESIDRRMGLEAERVAVLGDGLKQRIAAHAAQIDRLVAIAEFRREQLAALAIRAGVAGVLQELPLEPGQWVQPGGLLAKVARPDRLKARLAIPETLAKDVAIGQVARVDTRNGIVDGEVVRVDPAASGGTVTVDVALTGALPRGARPDLNVVGRVELERLPEVMHVRRPAFVQPDATMGLFVVDADGAYATRVPVQIGRLSAKTVEVVAGLSVGDRIILSDMTQWDATDRVKFE</sequence>
<evidence type="ECO:0000256" key="2">
    <source>
        <dbReference type="ARBA" id="ARBA00023054"/>
    </source>
</evidence>
<reference evidence="4" key="1">
    <citation type="submission" date="2022-11" db="EMBL/GenBank/DDBJ databases">
        <title>Minimal conservation of predation-associated metabolite biosynthetic gene clusters underscores biosynthetic potential of Myxococcota including descriptions for ten novel species: Archangium lansinium sp. nov., Myxococcus landrumus sp. nov., Nannocystis bai.</title>
        <authorList>
            <person name="Ahearne A."/>
            <person name="Stevens C."/>
            <person name="Phillips K."/>
        </authorList>
    </citation>
    <scope>NUCLEOTIDE SEQUENCE</scope>
    <source>
        <strain evidence="4">Na p29</strain>
    </source>
</reference>
<comment type="subcellular location">
    <subcellularLocation>
        <location evidence="1">Cell envelope</location>
    </subcellularLocation>
</comment>
<keyword evidence="5" id="KW-1185">Reference proteome</keyword>
<name>A0A9X3IX92_9BACT</name>
<protein>
    <submittedName>
        <fullName evidence="4">HlyD family efflux transporter periplasmic adaptor subunit</fullName>
    </submittedName>
</protein>
<evidence type="ECO:0000313" key="4">
    <source>
        <dbReference type="EMBL" id="MCY1008202.1"/>
    </source>
</evidence>
<dbReference type="Proteomes" id="UP001150924">
    <property type="component" value="Unassembled WGS sequence"/>
</dbReference>
<dbReference type="PANTHER" id="PTHR32347">
    <property type="entry name" value="EFFLUX SYSTEM COMPONENT YKNX-RELATED"/>
    <property type="match status" value="1"/>
</dbReference>
<dbReference type="GO" id="GO:0030313">
    <property type="term" value="C:cell envelope"/>
    <property type="evidence" value="ECO:0007669"/>
    <property type="project" value="UniProtKB-SubCell"/>
</dbReference>
<dbReference type="Gene3D" id="2.40.420.20">
    <property type="match status" value="1"/>
</dbReference>
<dbReference type="PANTHER" id="PTHR32347:SF23">
    <property type="entry name" value="BLL5650 PROTEIN"/>
    <property type="match status" value="1"/>
</dbReference>
<organism evidence="4 5">
    <name type="scientific">Nannocystis pusilla</name>
    <dbReference type="NCBI Taxonomy" id="889268"/>
    <lineage>
        <taxon>Bacteria</taxon>
        <taxon>Pseudomonadati</taxon>
        <taxon>Myxococcota</taxon>
        <taxon>Polyangia</taxon>
        <taxon>Nannocystales</taxon>
        <taxon>Nannocystaceae</taxon>
        <taxon>Nannocystis</taxon>
    </lineage>
</organism>
<evidence type="ECO:0000256" key="3">
    <source>
        <dbReference type="SAM" id="Coils"/>
    </source>
</evidence>
<keyword evidence="2 3" id="KW-0175">Coiled coil</keyword>
<dbReference type="Gene3D" id="2.40.50.100">
    <property type="match status" value="1"/>
</dbReference>